<dbReference type="InterPro" id="IPR036188">
    <property type="entry name" value="FAD/NAD-bd_sf"/>
</dbReference>
<dbReference type="PANTHER" id="PTHR23023">
    <property type="entry name" value="DIMETHYLANILINE MONOOXYGENASE"/>
    <property type="match status" value="1"/>
</dbReference>
<keyword evidence="2" id="KW-0285">Flavoprotein</keyword>
<dbReference type="RefSeq" id="WP_200242713.1">
    <property type="nucleotide sequence ID" value="NZ_NRRY01000012.1"/>
</dbReference>
<evidence type="ECO:0000256" key="2">
    <source>
        <dbReference type="ARBA" id="ARBA00022630"/>
    </source>
</evidence>
<dbReference type="AlphaFoldDB" id="A0A9X1B436"/>
<accession>A0A9X1B436</accession>
<dbReference type="SUPFAM" id="SSF51905">
    <property type="entry name" value="FAD/NAD(P)-binding domain"/>
    <property type="match status" value="2"/>
</dbReference>
<reference evidence="5 6" key="1">
    <citation type="journal article" date="2020" name="Microorganisms">
        <title>Osmotic Adaptation and Compatible Solute Biosynthesis of Phototrophic Bacteria as Revealed from Genome Analyses.</title>
        <authorList>
            <person name="Imhoff J.F."/>
            <person name="Rahn T."/>
            <person name="Kunzel S."/>
            <person name="Keller A."/>
            <person name="Neulinger S.C."/>
        </authorList>
    </citation>
    <scope>NUCLEOTIDE SEQUENCE [LARGE SCALE GENOMIC DNA]</scope>
    <source>
        <strain evidence="5 6">DSM 25653</strain>
    </source>
</reference>
<dbReference type="GO" id="GO:0050661">
    <property type="term" value="F:NADP binding"/>
    <property type="evidence" value="ECO:0007669"/>
    <property type="project" value="InterPro"/>
</dbReference>
<evidence type="ECO:0000256" key="4">
    <source>
        <dbReference type="ARBA" id="ARBA00023002"/>
    </source>
</evidence>
<dbReference type="PRINTS" id="PR00368">
    <property type="entry name" value="FADPNR"/>
</dbReference>
<organism evidence="5 6">
    <name type="scientific">Lamprobacter modestohalophilus</name>
    <dbReference type="NCBI Taxonomy" id="1064514"/>
    <lineage>
        <taxon>Bacteria</taxon>
        <taxon>Pseudomonadati</taxon>
        <taxon>Pseudomonadota</taxon>
        <taxon>Gammaproteobacteria</taxon>
        <taxon>Chromatiales</taxon>
        <taxon>Chromatiaceae</taxon>
        <taxon>Lamprobacter</taxon>
    </lineage>
</organism>
<dbReference type="Pfam" id="PF00743">
    <property type="entry name" value="FMO-like"/>
    <property type="match status" value="1"/>
</dbReference>
<keyword evidence="3" id="KW-0274">FAD</keyword>
<dbReference type="InterPro" id="IPR050346">
    <property type="entry name" value="FMO-like"/>
</dbReference>
<dbReference type="PRINTS" id="PR00469">
    <property type="entry name" value="PNDRDTASEII"/>
</dbReference>
<dbReference type="Proteomes" id="UP001138768">
    <property type="component" value="Unassembled WGS sequence"/>
</dbReference>
<sequence length="589" mass="64572">MKPPVDLLVIGAGWAGLYAAKYAREAGLEVMILEGRYDLGGVWNYTDDPATITVMRNTVSSSSRHVTEASDFSMGEAAGNFFRHEDALGFLRRYADRFGLSDRIVTSARVARAGKADGLWQVDAEDGRCFTAKRLAIATGVHQRRRPISGPVTEFTGAVVHTADLKHPLDLGVGTGDHVIVYGGGETAADVVQDLATGTAAEITWAIRGGQHFFRKAPLRRGQPPGGYDRYDMALDEYSSGAIGVMTSVKSAVPGMRHLGNLGTSGSLFSYQGHGVAEWQNEIPLYRQFFNKNGHALEHVWNGCVTPARGIARCLGNTVVFEDGREVQASHIVCSFGYQPDFSFLPDELAAVPTDRLHRLVFHPDDPSLAFFGFARPTILSLPYMIELQCLYAARVWFGRVVLPDPETMRAEADADAAALDAVFGYERSNRNITCPFWYLEVMMKAMQEDSLRRLFARFDPRRDWPLFSKAVRVPASPLLLRLITSDAVGPEERARMDEYISPMPFGFRRQNVSLLRYLLTYGLMIGLSRLLRLDALFDAIARRRMARRGRAIALRPAPAGVAAAVSAPVSIPSSAVDSIPPSPGGSAA</sequence>
<dbReference type="GO" id="GO:0050660">
    <property type="term" value="F:flavin adenine dinucleotide binding"/>
    <property type="evidence" value="ECO:0007669"/>
    <property type="project" value="InterPro"/>
</dbReference>
<evidence type="ECO:0000256" key="1">
    <source>
        <dbReference type="ARBA" id="ARBA00009183"/>
    </source>
</evidence>
<comment type="similarity">
    <text evidence="1">Belongs to the FMO family.</text>
</comment>
<dbReference type="EMBL" id="NRRY01000012">
    <property type="protein sequence ID" value="MBK1618659.1"/>
    <property type="molecule type" value="Genomic_DNA"/>
</dbReference>
<keyword evidence="4" id="KW-0560">Oxidoreductase</keyword>
<comment type="caution">
    <text evidence="5">The sequence shown here is derived from an EMBL/GenBank/DDBJ whole genome shotgun (WGS) entry which is preliminary data.</text>
</comment>
<gene>
    <name evidence="5" type="ORF">CKO42_09480</name>
</gene>
<proteinExistence type="inferred from homology"/>
<dbReference type="InterPro" id="IPR020946">
    <property type="entry name" value="Flavin_mOase-like"/>
</dbReference>
<dbReference type="Gene3D" id="3.50.50.60">
    <property type="entry name" value="FAD/NAD(P)-binding domain"/>
    <property type="match status" value="1"/>
</dbReference>
<name>A0A9X1B436_9GAMM</name>
<dbReference type="GO" id="GO:0004499">
    <property type="term" value="F:N,N-dimethylaniline monooxygenase activity"/>
    <property type="evidence" value="ECO:0007669"/>
    <property type="project" value="InterPro"/>
</dbReference>
<evidence type="ECO:0000256" key="3">
    <source>
        <dbReference type="ARBA" id="ARBA00022827"/>
    </source>
</evidence>
<protein>
    <submittedName>
        <fullName evidence="5">Uncharacterized protein</fullName>
    </submittedName>
</protein>
<evidence type="ECO:0000313" key="5">
    <source>
        <dbReference type="EMBL" id="MBK1618659.1"/>
    </source>
</evidence>
<evidence type="ECO:0000313" key="6">
    <source>
        <dbReference type="Proteomes" id="UP001138768"/>
    </source>
</evidence>
<keyword evidence="6" id="KW-1185">Reference proteome</keyword>